<dbReference type="GO" id="GO:0046872">
    <property type="term" value="F:metal ion binding"/>
    <property type="evidence" value="ECO:0007669"/>
    <property type="project" value="UniProtKB-KW"/>
</dbReference>
<dbReference type="InterPro" id="IPR039261">
    <property type="entry name" value="FNR_nucleotide-bd"/>
</dbReference>
<dbReference type="InterPro" id="IPR036010">
    <property type="entry name" value="2Fe-2S_ferredoxin-like_sf"/>
</dbReference>
<dbReference type="PRINTS" id="PR00406">
    <property type="entry name" value="CYTB5RDTASE"/>
</dbReference>
<evidence type="ECO:0000259" key="11">
    <source>
        <dbReference type="PROSITE" id="PS51384"/>
    </source>
</evidence>
<feature type="region of interest" description="Disordered" evidence="9">
    <location>
        <begin position="44"/>
        <end position="74"/>
    </location>
</feature>
<dbReference type="InterPro" id="IPR017938">
    <property type="entry name" value="Riboflavin_synthase-like_b-brl"/>
</dbReference>
<reference evidence="12 13" key="1">
    <citation type="submission" date="2019-09" db="EMBL/GenBank/DDBJ databases">
        <title>Phylogeny of genus Pseudoclavibacter and closely related genus.</title>
        <authorList>
            <person name="Li Y."/>
        </authorList>
    </citation>
    <scope>NUCLEOTIDE SEQUENCE [LARGE SCALE GENOMIC DNA]</scope>
    <source>
        <strain evidence="12 13">EGI 60007</strain>
    </source>
</reference>
<feature type="compositionally biased region" description="Low complexity" evidence="9">
    <location>
        <begin position="44"/>
        <end position="56"/>
    </location>
</feature>
<dbReference type="PROSITE" id="PS51384">
    <property type="entry name" value="FAD_FR"/>
    <property type="match status" value="1"/>
</dbReference>
<dbReference type="GO" id="GO:0050660">
    <property type="term" value="F:flavin adenine dinucleotide binding"/>
    <property type="evidence" value="ECO:0007669"/>
    <property type="project" value="TreeGrafter"/>
</dbReference>
<dbReference type="SUPFAM" id="SSF63380">
    <property type="entry name" value="Riboflavin synthase domain-like"/>
    <property type="match status" value="1"/>
</dbReference>
<name>A0A6H9WUN6_9MICO</name>
<dbReference type="Pfam" id="PF00111">
    <property type="entry name" value="Fer2"/>
    <property type="match status" value="1"/>
</dbReference>
<evidence type="ECO:0000256" key="7">
    <source>
        <dbReference type="ARBA" id="ARBA00023004"/>
    </source>
</evidence>
<evidence type="ECO:0000313" key="13">
    <source>
        <dbReference type="Proteomes" id="UP000431744"/>
    </source>
</evidence>
<evidence type="ECO:0000256" key="9">
    <source>
        <dbReference type="SAM" id="MobiDB-lite"/>
    </source>
</evidence>
<dbReference type="Gene3D" id="3.40.50.80">
    <property type="entry name" value="Nucleotide-binding domain of ferredoxin-NADP reductase (FNR) module"/>
    <property type="match status" value="1"/>
</dbReference>
<dbReference type="PANTHER" id="PTHR47354">
    <property type="entry name" value="NADH OXIDOREDUCTASE HCR"/>
    <property type="match status" value="1"/>
</dbReference>
<evidence type="ECO:0000256" key="2">
    <source>
        <dbReference type="ARBA" id="ARBA00022630"/>
    </source>
</evidence>
<evidence type="ECO:0000313" key="12">
    <source>
        <dbReference type="EMBL" id="KAB1650214.1"/>
    </source>
</evidence>
<dbReference type="PROSITE" id="PS00197">
    <property type="entry name" value="2FE2S_FER_1"/>
    <property type="match status" value="1"/>
</dbReference>
<dbReference type="Gene3D" id="2.40.30.10">
    <property type="entry name" value="Translation factors"/>
    <property type="match status" value="1"/>
</dbReference>
<keyword evidence="6" id="KW-0560">Oxidoreductase</keyword>
<keyword evidence="5" id="KW-0274">FAD</keyword>
<evidence type="ECO:0000256" key="6">
    <source>
        <dbReference type="ARBA" id="ARBA00023002"/>
    </source>
</evidence>
<keyword evidence="7" id="KW-0408">Iron</keyword>
<comment type="cofactor">
    <cofactor evidence="1">
        <name>FAD</name>
        <dbReference type="ChEBI" id="CHEBI:57692"/>
    </cofactor>
</comment>
<accession>A0A6H9WUN6</accession>
<dbReference type="InterPro" id="IPR001433">
    <property type="entry name" value="OxRdtase_FAD/NAD-bd"/>
</dbReference>
<dbReference type="GO" id="GO:0016491">
    <property type="term" value="F:oxidoreductase activity"/>
    <property type="evidence" value="ECO:0007669"/>
    <property type="project" value="UniProtKB-KW"/>
</dbReference>
<dbReference type="InterPro" id="IPR011884">
    <property type="entry name" value="PaaE"/>
</dbReference>
<dbReference type="NCBIfam" id="TIGR02160">
    <property type="entry name" value="PA_CoA_Oxy5"/>
    <property type="match status" value="1"/>
</dbReference>
<dbReference type="CDD" id="cd06214">
    <property type="entry name" value="PA_degradation_oxidoreductase_like"/>
    <property type="match status" value="1"/>
</dbReference>
<sequence length="450" mass="48910">MRLLAHPRAEPLRLDLVQSPVLLPGLSGTVRLLQGALVTDETSQTALDASADAATDPVDAEPGTRTSDETGAGRRRVTFHPLTVAAVRPLTEKAIEVTFEVPESLQPEFDYLAGQYVALRTTVGGEQVRRSYSICAEPTPGELRIAIKRDLGGLFSNWANDNLKPGDVLDVMNPQGAFVSKHRLTSLNRPGELTREIREQGEQHFVAAAAGSGITPVIAIARTVLAEPGTTFDLIYANRAASDVMFLEELADLKDRYPTRLALHHVLSREQRISPTHTGRVDAEKLAQLLDRVIRVDQVDEWFLCGPFELVQLFRDELTARGVSSDHVRFELFSTGQPGEGAKGSAGRPVVVDEDGDNIEIQFSLDGLSGQVKSPKSAHETILNAALRVRGDVPFACAGGVCGTCRAKLVTGEVDMAENYALEHDDLERGYILTCQARPKTELVAVDYDA</sequence>
<dbReference type="SUPFAM" id="SSF52343">
    <property type="entry name" value="Ferredoxin reductase-like, C-terminal NADP-linked domain"/>
    <property type="match status" value="1"/>
</dbReference>
<evidence type="ECO:0000259" key="10">
    <source>
        <dbReference type="PROSITE" id="PS51085"/>
    </source>
</evidence>
<dbReference type="InterPro" id="IPR050415">
    <property type="entry name" value="MRET"/>
</dbReference>
<dbReference type="InterPro" id="IPR006058">
    <property type="entry name" value="2Fe2S_fd_BS"/>
</dbReference>
<feature type="domain" description="FAD-binding FR-type" evidence="11">
    <location>
        <begin position="77"/>
        <end position="181"/>
    </location>
</feature>
<dbReference type="EMBL" id="WBJY01000001">
    <property type="protein sequence ID" value="KAB1650214.1"/>
    <property type="molecule type" value="Genomic_DNA"/>
</dbReference>
<dbReference type="AlphaFoldDB" id="A0A6H9WUN6"/>
<dbReference type="InterPro" id="IPR017927">
    <property type="entry name" value="FAD-bd_FR_type"/>
</dbReference>
<keyword evidence="3" id="KW-0001">2Fe-2S</keyword>
<keyword evidence="2" id="KW-0285">Flavoprotein</keyword>
<keyword evidence="4" id="KW-0479">Metal-binding</keyword>
<feature type="domain" description="2Fe-2S ferredoxin-type" evidence="10">
    <location>
        <begin position="359"/>
        <end position="450"/>
    </location>
</feature>
<keyword evidence="13" id="KW-1185">Reference proteome</keyword>
<dbReference type="Pfam" id="PF00970">
    <property type="entry name" value="FAD_binding_6"/>
    <property type="match status" value="1"/>
</dbReference>
<evidence type="ECO:0000256" key="5">
    <source>
        <dbReference type="ARBA" id="ARBA00022827"/>
    </source>
</evidence>
<dbReference type="PROSITE" id="PS51085">
    <property type="entry name" value="2FE2S_FER_2"/>
    <property type="match status" value="1"/>
</dbReference>
<dbReference type="GO" id="GO:0010124">
    <property type="term" value="P:phenylacetate catabolic process"/>
    <property type="evidence" value="ECO:0007669"/>
    <property type="project" value="InterPro"/>
</dbReference>
<dbReference type="GO" id="GO:0051537">
    <property type="term" value="F:2 iron, 2 sulfur cluster binding"/>
    <property type="evidence" value="ECO:0007669"/>
    <property type="project" value="UniProtKB-KW"/>
</dbReference>
<evidence type="ECO:0000256" key="4">
    <source>
        <dbReference type="ARBA" id="ARBA00022723"/>
    </source>
</evidence>
<organism evidence="12 13">
    <name type="scientific">Pseudoclavibacter endophyticus</name>
    <dbReference type="NCBI Taxonomy" id="1778590"/>
    <lineage>
        <taxon>Bacteria</taxon>
        <taxon>Bacillati</taxon>
        <taxon>Actinomycetota</taxon>
        <taxon>Actinomycetes</taxon>
        <taxon>Micrococcales</taxon>
        <taxon>Microbacteriaceae</taxon>
        <taxon>Pseudoclavibacter</taxon>
    </lineage>
</organism>
<comment type="caution">
    <text evidence="12">The sequence shown here is derived from an EMBL/GenBank/DDBJ whole genome shotgun (WGS) entry which is preliminary data.</text>
</comment>
<proteinExistence type="predicted"/>
<gene>
    <name evidence="12" type="primary">paaK</name>
    <name evidence="12" type="ORF">F8O04_08470</name>
</gene>
<dbReference type="SUPFAM" id="SSF54292">
    <property type="entry name" value="2Fe-2S ferredoxin-like"/>
    <property type="match status" value="1"/>
</dbReference>
<dbReference type="CDD" id="cd00207">
    <property type="entry name" value="fer2"/>
    <property type="match status" value="1"/>
</dbReference>
<dbReference type="Proteomes" id="UP000431744">
    <property type="component" value="Unassembled WGS sequence"/>
</dbReference>
<dbReference type="InterPro" id="IPR008333">
    <property type="entry name" value="Cbr1-like_FAD-bd_dom"/>
</dbReference>
<protein>
    <submittedName>
        <fullName evidence="12">Phenylacetate-CoA oxygenase/reductase subunit PaaK</fullName>
    </submittedName>
</protein>
<evidence type="ECO:0000256" key="1">
    <source>
        <dbReference type="ARBA" id="ARBA00001974"/>
    </source>
</evidence>
<dbReference type="PANTHER" id="PTHR47354:SF8">
    <property type="entry name" value="1,2-PHENYLACETYL-COA EPOXIDASE, SUBUNIT E"/>
    <property type="match status" value="1"/>
</dbReference>
<dbReference type="Gene3D" id="3.10.20.30">
    <property type="match status" value="1"/>
</dbReference>
<dbReference type="OrthoDB" id="9796486at2"/>
<dbReference type="InterPro" id="IPR001041">
    <property type="entry name" value="2Fe-2S_ferredoxin-type"/>
</dbReference>
<evidence type="ECO:0000256" key="3">
    <source>
        <dbReference type="ARBA" id="ARBA00022714"/>
    </source>
</evidence>
<dbReference type="InterPro" id="IPR012675">
    <property type="entry name" value="Beta-grasp_dom_sf"/>
</dbReference>
<evidence type="ECO:0000256" key="8">
    <source>
        <dbReference type="ARBA" id="ARBA00023014"/>
    </source>
</evidence>
<keyword evidence="8" id="KW-0411">Iron-sulfur</keyword>
<dbReference type="Pfam" id="PF00175">
    <property type="entry name" value="NAD_binding_1"/>
    <property type="match status" value="1"/>
</dbReference>